<comment type="caution">
    <text evidence="2">The sequence shown here is derived from an EMBL/GenBank/DDBJ whole genome shotgun (WGS) entry which is preliminary data.</text>
</comment>
<proteinExistence type="predicted"/>
<organism evidence="2 3">
    <name type="scientific">Pleurodeles waltl</name>
    <name type="common">Iberian ribbed newt</name>
    <dbReference type="NCBI Taxonomy" id="8319"/>
    <lineage>
        <taxon>Eukaryota</taxon>
        <taxon>Metazoa</taxon>
        <taxon>Chordata</taxon>
        <taxon>Craniata</taxon>
        <taxon>Vertebrata</taxon>
        <taxon>Euteleostomi</taxon>
        <taxon>Amphibia</taxon>
        <taxon>Batrachia</taxon>
        <taxon>Caudata</taxon>
        <taxon>Salamandroidea</taxon>
        <taxon>Salamandridae</taxon>
        <taxon>Pleurodelinae</taxon>
        <taxon>Pleurodeles</taxon>
    </lineage>
</organism>
<protein>
    <submittedName>
        <fullName evidence="2">Uncharacterized protein</fullName>
    </submittedName>
</protein>
<evidence type="ECO:0000313" key="3">
    <source>
        <dbReference type="Proteomes" id="UP001066276"/>
    </source>
</evidence>
<reference evidence="2" key="1">
    <citation type="journal article" date="2022" name="bioRxiv">
        <title>Sequencing and chromosome-scale assembly of the giantPleurodeles waltlgenome.</title>
        <authorList>
            <person name="Brown T."/>
            <person name="Elewa A."/>
            <person name="Iarovenko S."/>
            <person name="Subramanian E."/>
            <person name="Araus A.J."/>
            <person name="Petzold A."/>
            <person name="Susuki M."/>
            <person name="Suzuki K.-i.T."/>
            <person name="Hayashi T."/>
            <person name="Toyoda A."/>
            <person name="Oliveira C."/>
            <person name="Osipova E."/>
            <person name="Leigh N.D."/>
            <person name="Simon A."/>
            <person name="Yun M.H."/>
        </authorList>
    </citation>
    <scope>NUCLEOTIDE SEQUENCE</scope>
    <source>
        <strain evidence="2">20211129_DDA</strain>
        <tissue evidence="2">Liver</tissue>
    </source>
</reference>
<feature type="region of interest" description="Disordered" evidence="1">
    <location>
        <begin position="42"/>
        <end position="82"/>
    </location>
</feature>
<accession>A0AAV7VAQ3</accession>
<keyword evidence="3" id="KW-1185">Reference proteome</keyword>
<dbReference type="AlphaFoldDB" id="A0AAV7VAQ3"/>
<dbReference type="EMBL" id="JANPWB010000003">
    <property type="protein sequence ID" value="KAJ1197916.1"/>
    <property type="molecule type" value="Genomic_DNA"/>
</dbReference>
<sequence>MATPWLVRSGKATKTVDIAKGSPWSYQPATMHFIPAGIRLSSSGTELGSSNNSWLLSPDSGEDAQPFSPQRRRKVRQGFSVQ</sequence>
<evidence type="ECO:0000256" key="1">
    <source>
        <dbReference type="SAM" id="MobiDB-lite"/>
    </source>
</evidence>
<evidence type="ECO:0000313" key="2">
    <source>
        <dbReference type="EMBL" id="KAJ1197916.1"/>
    </source>
</evidence>
<gene>
    <name evidence="2" type="ORF">NDU88_001760</name>
</gene>
<feature type="compositionally biased region" description="Polar residues" evidence="1">
    <location>
        <begin position="42"/>
        <end position="55"/>
    </location>
</feature>
<name>A0AAV7VAQ3_PLEWA</name>
<dbReference type="Proteomes" id="UP001066276">
    <property type="component" value="Chromosome 2_1"/>
</dbReference>